<dbReference type="EMBL" id="KZ502938">
    <property type="protein sequence ID" value="PKU70286.1"/>
    <property type="molecule type" value="Genomic_DNA"/>
</dbReference>
<evidence type="ECO:0000256" key="4">
    <source>
        <dbReference type="ARBA" id="ARBA00022801"/>
    </source>
</evidence>
<reference evidence="8 9" key="1">
    <citation type="journal article" date="2016" name="Sci. Rep.">
        <title>The Dendrobium catenatum Lindl. genome sequence provides insights into polysaccharide synthase, floral development and adaptive evolution.</title>
        <authorList>
            <person name="Zhang G.Q."/>
            <person name="Xu Q."/>
            <person name="Bian C."/>
            <person name="Tsai W.C."/>
            <person name="Yeh C.M."/>
            <person name="Liu K.W."/>
            <person name="Yoshida K."/>
            <person name="Zhang L.S."/>
            <person name="Chang S.B."/>
            <person name="Chen F."/>
            <person name="Shi Y."/>
            <person name="Su Y.Y."/>
            <person name="Zhang Y.Q."/>
            <person name="Chen L.J."/>
            <person name="Yin Y."/>
            <person name="Lin M."/>
            <person name="Huang H."/>
            <person name="Deng H."/>
            <person name="Wang Z.W."/>
            <person name="Zhu S.L."/>
            <person name="Zhao X."/>
            <person name="Deng C."/>
            <person name="Niu S.C."/>
            <person name="Huang J."/>
            <person name="Wang M."/>
            <person name="Liu G.H."/>
            <person name="Yang H.J."/>
            <person name="Xiao X.J."/>
            <person name="Hsiao Y.Y."/>
            <person name="Wu W.L."/>
            <person name="Chen Y.Y."/>
            <person name="Mitsuda N."/>
            <person name="Ohme-Takagi M."/>
            <person name="Luo Y.B."/>
            <person name="Van de Peer Y."/>
            <person name="Liu Z.J."/>
        </authorList>
    </citation>
    <scope>NUCLEOTIDE SEQUENCE [LARGE SCALE GENOMIC DNA]</scope>
    <source>
        <tissue evidence="8">The whole plant</tissue>
    </source>
</reference>
<evidence type="ECO:0000256" key="6">
    <source>
        <dbReference type="SAM" id="MobiDB-lite"/>
    </source>
</evidence>
<evidence type="ECO:0000259" key="7">
    <source>
        <dbReference type="Pfam" id="PF26410"/>
    </source>
</evidence>
<evidence type="ECO:0000256" key="1">
    <source>
        <dbReference type="ARBA" id="ARBA00001678"/>
    </source>
</evidence>
<evidence type="ECO:0000256" key="3">
    <source>
        <dbReference type="ARBA" id="ARBA00012706"/>
    </source>
</evidence>
<evidence type="ECO:0000313" key="9">
    <source>
        <dbReference type="Proteomes" id="UP000233837"/>
    </source>
</evidence>
<gene>
    <name evidence="8" type="primary">MAN6</name>
    <name evidence="8" type="ORF">MA16_Dca007037</name>
</gene>
<feature type="domain" description="Glycoside hydrolase family 5" evidence="7">
    <location>
        <begin position="77"/>
        <end position="411"/>
    </location>
</feature>
<name>A0A2I0W3P2_9ASPA</name>
<keyword evidence="9" id="KW-1185">Reference proteome</keyword>
<dbReference type="PANTHER" id="PTHR31451">
    <property type="match status" value="1"/>
</dbReference>
<dbReference type="GO" id="GO:0000272">
    <property type="term" value="P:polysaccharide catabolic process"/>
    <property type="evidence" value="ECO:0007669"/>
    <property type="project" value="InterPro"/>
</dbReference>
<dbReference type="PANTHER" id="PTHR31451:SF46">
    <property type="entry name" value="MANNAN ENDO-1,4-BETA-MANNOSIDASE 8"/>
    <property type="match status" value="1"/>
</dbReference>
<sequence length="469" mass="53252">MEIQGKILPSNIEFQLQAILVATILTLFFKNSIAEMFTPSHENFLTVKSKEYSFCTNSKGDGVCTLNEMEGEQWGMVEKTGTQFLVKGLPFFVNGFNTYWLMVFAADHSTRGKVSEVFRQAAAVGLNVCRTWAFNDAGWRALQISPSVYDEEVFKGLDFVVSEARSHHIRLILSFCNNWEDYGGKAQYVKWGKEAGLNLTSDDEFFTDPTIKGYYKAHVERVLTRINTFTNVKYKDDPTIFAWELINEPRCLLDPSGDTLQTWIEEMAQFVKSVDPIHLLEIGVEGFYGPSTPEKLQQNPKSYMGEVGTDFIRNHQTPGIDFASVHIYSDTWLPDSFSDEHFDFVESWMQDHMDDAEKLLNMPVVFGEFGVSLKDERFTTEFREAFIGRVHKMLLMSKKRGGSGGGSLLWQLFPEGTEHMDDGYAVVLAKSPTTSNVLSLHATKLRKVNSESPWKNVSSEDDDLSHDEL</sequence>
<dbReference type="SUPFAM" id="SSF51445">
    <property type="entry name" value="(Trans)glycosidases"/>
    <property type="match status" value="1"/>
</dbReference>
<dbReference type="InterPro" id="IPR045053">
    <property type="entry name" value="MAN-like"/>
</dbReference>
<accession>A0A2I0W3P2</accession>
<dbReference type="InterPro" id="IPR017853">
    <property type="entry name" value="GH"/>
</dbReference>
<dbReference type="Proteomes" id="UP000233837">
    <property type="component" value="Unassembled WGS sequence"/>
</dbReference>
<feature type="compositionally biased region" description="Acidic residues" evidence="6">
    <location>
        <begin position="459"/>
        <end position="469"/>
    </location>
</feature>
<proteinExistence type="inferred from homology"/>
<dbReference type="InterPro" id="IPR001547">
    <property type="entry name" value="Glyco_hydro_5"/>
</dbReference>
<dbReference type="EC" id="3.2.1.78" evidence="3"/>
<keyword evidence="4" id="KW-0378">Hydrolase</keyword>
<evidence type="ECO:0000313" key="8">
    <source>
        <dbReference type="EMBL" id="PKU70286.1"/>
    </source>
</evidence>
<dbReference type="FunFam" id="3.20.20.80:FF:000012">
    <property type="entry name" value="Mannan endo-1,4-beta-mannosidase 6"/>
    <property type="match status" value="1"/>
</dbReference>
<dbReference type="Pfam" id="PF26410">
    <property type="entry name" value="GH5_mannosidase"/>
    <property type="match status" value="1"/>
</dbReference>
<dbReference type="GO" id="GO:0016985">
    <property type="term" value="F:mannan endo-1,4-beta-mannosidase activity"/>
    <property type="evidence" value="ECO:0007669"/>
    <property type="project" value="UniProtKB-EC"/>
</dbReference>
<feature type="region of interest" description="Disordered" evidence="6">
    <location>
        <begin position="450"/>
        <end position="469"/>
    </location>
</feature>
<reference evidence="8 9" key="2">
    <citation type="journal article" date="2017" name="Nature">
        <title>The Apostasia genome and the evolution of orchids.</title>
        <authorList>
            <person name="Zhang G.Q."/>
            <person name="Liu K.W."/>
            <person name="Li Z."/>
            <person name="Lohaus R."/>
            <person name="Hsiao Y.Y."/>
            <person name="Niu S.C."/>
            <person name="Wang J.Y."/>
            <person name="Lin Y.C."/>
            <person name="Xu Q."/>
            <person name="Chen L.J."/>
            <person name="Yoshida K."/>
            <person name="Fujiwara S."/>
            <person name="Wang Z.W."/>
            <person name="Zhang Y.Q."/>
            <person name="Mitsuda N."/>
            <person name="Wang M."/>
            <person name="Liu G.H."/>
            <person name="Pecoraro L."/>
            <person name="Huang H.X."/>
            <person name="Xiao X.J."/>
            <person name="Lin M."/>
            <person name="Wu X.Y."/>
            <person name="Wu W.L."/>
            <person name="Chen Y.Y."/>
            <person name="Chang S.B."/>
            <person name="Sakamoto S."/>
            <person name="Ohme-Takagi M."/>
            <person name="Yagi M."/>
            <person name="Zeng S.J."/>
            <person name="Shen C.Y."/>
            <person name="Yeh C.M."/>
            <person name="Luo Y.B."/>
            <person name="Tsai W.C."/>
            <person name="Van de Peer Y."/>
            <person name="Liu Z.J."/>
        </authorList>
    </citation>
    <scope>NUCLEOTIDE SEQUENCE [LARGE SCALE GENOMIC DNA]</scope>
    <source>
        <tissue evidence="8">The whole plant</tissue>
    </source>
</reference>
<comment type="catalytic activity">
    <reaction evidence="1">
        <text>Random hydrolysis of (1-&gt;4)-beta-D-mannosidic linkages in mannans, galactomannans and glucomannans.</text>
        <dbReference type="EC" id="3.2.1.78"/>
    </reaction>
</comment>
<evidence type="ECO:0000256" key="2">
    <source>
        <dbReference type="ARBA" id="ARBA00005641"/>
    </source>
</evidence>
<keyword evidence="5" id="KW-0326">Glycosidase</keyword>
<dbReference type="AlphaFoldDB" id="A0A2I0W3P2"/>
<comment type="similarity">
    <text evidence="2">Belongs to the glycosyl hydrolase 5 (cellulase A) family.</text>
</comment>
<dbReference type="STRING" id="906689.A0A2I0W3P2"/>
<organism evidence="8 9">
    <name type="scientific">Dendrobium catenatum</name>
    <dbReference type="NCBI Taxonomy" id="906689"/>
    <lineage>
        <taxon>Eukaryota</taxon>
        <taxon>Viridiplantae</taxon>
        <taxon>Streptophyta</taxon>
        <taxon>Embryophyta</taxon>
        <taxon>Tracheophyta</taxon>
        <taxon>Spermatophyta</taxon>
        <taxon>Magnoliopsida</taxon>
        <taxon>Liliopsida</taxon>
        <taxon>Asparagales</taxon>
        <taxon>Orchidaceae</taxon>
        <taxon>Epidendroideae</taxon>
        <taxon>Malaxideae</taxon>
        <taxon>Dendrobiinae</taxon>
        <taxon>Dendrobium</taxon>
    </lineage>
</organism>
<evidence type="ECO:0000256" key="5">
    <source>
        <dbReference type="ARBA" id="ARBA00023295"/>
    </source>
</evidence>
<dbReference type="Gene3D" id="3.20.20.80">
    <property type="entry name" value="Glycosidases"/>
    <property type="match status" value="1"/>
</dbReference>
<dbReference type="OrthoDB" id="406631at2759"/>
<protein>
    <recommendedName>
        <fullName evidence="3">mannan endo-1,4-beta-mannosidase</fullName>
        <ecNumber evidence="3">3.2.1.78</ecNumber>
    </recommendedName>
</protein>